<comment type="caution">
    <text evidence="1">The sequence shown here is derived from an EMBL/GenBank/DDBJ whole genome shotgun (WGS) entry which is preliminary data.</text>
</comment>
<accession>A0A7J7TW13</accession>
<dbReference type="EMBL" id="JACAGB010000024">
    <property type="protein sequence ID" value="KAF6304795.1"/>
    <property type="molecule type" value="Genomic_DNA"/>
</dbReference>
<evidence type="ECO:0000313" key="1">
    <source>
        <dbReference type="EMBL" id="KAF6304795.1"/>
    </source>
</evidence>
<reference evidence="1 2" key="1">
    <citation type="journal article" date="2020" name="Nature">
        <title>Six reference-quality genomes reveal evolution of bat adaptations.</title>
        <authorList>
            <person name="Jebb D."/>
            <person name="Huang Z."/>
            <person name="Pippel M."/>
            <person name="Hughes G.M."/>
            <person name="Lavrichenko K."/>
            <person name="Devanna P."/>
            <person name="Winkler S."/>
            <person name="Jermiin L.S."/>
            <person name="Skirmuntt E.C."/>
            <person name="Katzourakis A."/>
            <person name="Burkitt-Gray L."/>
            <person name="Ray D.A."/>
            <person name="Sullivan K.A.M."/>
            <person name="Roscito J.G."/>
            <person name="Kirilenko B.M."/>
            <person name="Davalos L.M."/>
            <person name="Corthals A.P."/>
            <person name="Power M.L."/>
            <person name="Jones G."/>
            <person name="Ransome R.D."/>
            <person name="Dechmann D.K.N."/>
            <person name="Locatelli A.G."/>
            <person name="Puechmaille S.J."/>
            <person name="Fedrigo O."/>
            <person name="Jarvis E.D."/>
            <person name="Hiller M."/>
            <person name="Vernes S.C."/>
            <person name="Myers E.W."/>
            <person name="Teeling E.C."/>
        </authorList>
    </citation>
    <scope>NUCLEOTIDE SEQUENCE [LARGE SCALE GENOMIC DNA]</scope>
    <source>
        <strain evidence="1">MPipKuh1</strain>
        <tissue evidence="1">Flight muscle</tissue>
    </source>
</reference>
<keyword evidence="2" id="KW-1185">Reference proteome</keyword>
<gene>
    <name evidence="1" type="ORF">mPipKuh1_009249</name>
</gene>
<protein>
    <submittedName>
        <fullName evidence="1">Uncharacterized protein</fullName>
    </submittedName>
</protein>
<evidence type="ECO:0000313" key="2">
    <source>
        <dbReference type="Proteomes" id="UP000558488"/>
    </source>
</evidence>
<name>A0A7J7TW13_PIPKU</name>
<organism evidence="1 2">
    <name type="scientific">Pipistrellus kuhlii</name>
    <name type="common">Kuhl's pipistrelle</name>
    <dbReference type="NCBI Taxonomy" id="59472"/>
    <lineage>
        <taxon>Eukaryota</taxon>
        <taxon>Metazoa</taxon>
        <taxon>Chordata</taxon>
        <taxon>Craniata</taxon>
        <taxon>Vertebrata</taxon>
        <taxon>Euteleostomi</taxon>
        <taxon>Mammalia</taxon>
        <taxon>Eutheria</taxon>
        <taxon>Laurasiatheria</taxon>
        <taxon>Chiroptera</taxon>
        <taxon>Yangochiroptera</taxon>
        <taxon>Vespertilionidae</taxon>
        <taxon>Pipistrellus</taxon>
    </lineage>
</organism>
<proteinExistence type="predicted"/>
<dbReference type="Proteomes" id="UP000558488">
    <property type="component" value="Unassembled WGS sequence"/>
</dbReference>
<dbReference type="AlphaFoldDB" id="A0A7J7TW13"/>
<sequence length="141" mass="15930">MQRTCSALSQNPCRLKRDGWNNFKQSPQQSGCGLPPCLLLRGALSTFTGSQGHQHTVTLPTGKLTRWPLPSSHRHLMMLPAQHLPISPLTARWTQELGVRLLIFFFSFYRNFPHPVPDSAPFSKRPLLPHTSRKFSGPFIS</sequence>